<dbReference type="Gene3D" id="2.40.170.20">
    <property type="entry name" value="TonB-dependent receptor, beta-barrel domain"/>
    <property type="match status" value="1"/>
</dbReference>
<reference evidence="4 5" key="1">
    <citation type="submission" date="2018-08" db="EMBL/GenBank/DDBJ databases">
        <title>Recombination of ecologically and evolutionarily significant loci maintains genetic cohesion in the Pseudomonas syringae species complex.</title>
        <authorList>
            <person name="Dillon M."/>
            <person name="Thakur S."/>
            <person name="Almeida R.N.D."/>
            <person name="Weir B.S."/>
            <person name="Guttman D.S."/>
        </authorList>
    </citation>
    <scope>NUCLEOTIDE SEQUENCE [LARGE SCALE GENOMIC DNA]</scope>
    <source>
        <strain evidence="4 5">ICMP 13786</strain>
    </source>
</reference>
<dbReference type="GO" id="GO:0009279">
    <property type="term" value="C:cell outer membrane"/>
    <property type="evidence" value="ECO:0007669"/>
    <property type="project" value="UniProtKB-SubCell"/>
</dbReference>
<accession>A0A0P9VJU5</accession>
<proteinExistence type="predicted"/>
<dbReference type="Proteomes" id="UP000268636">
    <property type="component" value="Unassembled WGS sequence"/>
</dbReference>
<dbReference type="AlphaFoldDB" id="A0A0P9VJU5"/>
<keyword evidence="4" id="KW-0675">Receptor</keyword>
<evidence type="ECO:0000313" key="5">
    <source>
        <dbReference type="Proteomes" id="UP000268636"/>
    </source>
</evidence>
<evidence type="ECO:0000256" key="1">
    <source>
        <dbReference type="ARBA" id="ARBA00004442"/>
    </source>
</evidence>
<sequence>MTVNAGLYNLTDKKYWRWDDVRGYDGVGEAGVTAPANLDRLTQPGRNFSVNVVWDI</sequence>
<dbReference type="EMBL" id="RBTN01000100">
    <property type="protein sequence ID" value="RMT78677.1"/>
    <property type="molecule type" value="Genomic_DNA"/>
</dbReference>
<comment type="subcellular location">
    <subcellularLocation>
        <location evidence="1">Cell outer membrane</location>
    </subcellularLocation>
</comment>
<keyword evidence="3" id="KW-0998">Cell outer membrane</keyword>
<evidence type="ECO:0000313" key="4">
    <source>
        <dbReference type="EMBL" id="RMT78677.1"/>
    </source>
</evidence>
<keyword evidence="2" id="KW-0472">Membrane</keyword>
<organism evidence="4 5">
    <name type="scientific">Pseudomonas savastanoi pv. nerii</name>
    <dbReference type="NCBI Taxonomy" id="360921"/>
    <lineage>
        <taxon>Bacteria</taxon>
        <taxon>Pseudomonadati</taxon>
        <taxon>Pseudomonadota</taxon>
        <taxon>Gammaproteobacteria</taxon>
        <taxon>Pseudomonadales</taxon>
        <taxon>Pseudomonadaceae</taxon>
        <taxon>Pseudomonas</taxon>
    </lineage>
</organism>
<dbReference type="SUPFAM" id="SSF56935">
    <property type="entry name" value="Porins"/>
    <property type="match status" value="1"/>
</dbReference>
<gene>
    <name evidence="4" type="ORF">ALP42_03490</name>
</gene>
<name>A0A0P9VJU5_PSESS</name>
<protein>
    <submittedName>
        <fullName evidence="4">TonB-dependent outer membrane heme receptor</fullName>
    </submittedName>
</protein>
<comment type="caution">
    <text evidence="4">The sequence shown here is derived from an EMBL/GenBank/DDBJ whole genome shotgun (WGS) entry which is preliminary data.</text>
</comment>
<evidence type="ECO:0000256" key="2">
    <source>
        <dbReference type="ARBA" id="ARBA00023136"/>
    </source>
</evidence>
<evidence type="ECO:0000256" key="3">
    <source>
        <dbReference type="ARBA" id="ARBA00023237"/>
    </source>
</evidence>
<dbReference type="InterPro" id="IPR036942">
    <property type="entry name" value="Beta-barrel_TonB_sf"/>
</dbReference>